<comment type="similarity">
    <text evidence="2">Belongs to the UPF0456 family.</text>
</comment>
<dbReference type="Pfam" id="PF14974">
    <property type="entry name" value="P_C10"/>
    <property type="match status" value="1"/>
</dbReference>
<dbReference type="PANTHER" id="PTHR13463:SF3">
    <property type="entry name" value="PROTEIN C10"/>
    <property type="match status" value="1"/>
</dbReference>
<protein>
    <recommendedName>
        <fullName evidence="3">Protein C10</fullName>
    </recommendedName>
</protein>
<reference evidence="6" key="1">
    <citation type="submission" date="2019-03" db="UniProtKB">
        <authorList>
            <consortium name="Ensembl"/>
        </authorList>
    </citation>
    <scope>IDENTIFICATION</scope>
</reference>
<evidence type="ECO:0000256" key="2">
    <source>
        <dbReference type="ARBA" id="ARBA00007083"/>
    </source>
</evidence>
<dbReference type="Ensembl" id="ENSUMAT00000006206.1">
    <property type="protein sequence ID" value="ENSUMAP00000005128.1"/>
    <property type="gene ID" value="ENSUMAG00000004089.1"/>
</dbReference>
<evidence type="ECO:0000256" key="3">
    <source>
        <dbReference type="ARBA" id="ARBA00020502"/>
    </source>
</evidence>
<sequence length="192" mass="20615">MCHDALEGGFFFFFFLEYFGDCVALRYAERLSRLPATADAASLPPPSAWRTALRGSSFLLSISLAPLHVQLLLPYGVRLGPTRGPERRTSQGGPGRGNPSVLCPGERRAHGRGSGQRVQRHGQNAAIRVFFIKAYGFSCDGEGVLKFARLVKSYEAQDPEIASLSGKLKALFLPPMTLPPHGPASGSSVAAS</sequence>
<keyword evidence="4" id="KW-0963">Cytoplasm</keyword>
<proteinExistence type="inferred from homology"/>
<dbReference type="GO" id="GO:0005737">
    <property type="term" value="C:cytoplasm"/>
    <property type="evidence" value="ECO:0007669"/>
    <property type="project" value="UniProtKB-SubCell"/>
</dbReference>
<feature type="region of interest" description="Disordered" evidence="5">
    <location>
        <begin position="82"/>
        <end position="118"/>
    </location>
</feature>
<organism evidence="6">
    <name type="scientific">Ursus maritimus</name>
    <name type="common">Polar bear</name>
    <name type="synonym">Thalarctos maritimus</name>
    <dbReference type="NCBI Taxonomy" id="29073"/>
    <lineage>
        <taxon>Eukaryota</taxon>
        <taxon>Metazoa</taxon>
        <taxon>Chordata</taxon>
        <taxon>Craniata</taxon>
        <taxon>Vertebrata</taxon>
        <taxon>Euteleostomi</taxon>
        <taxon>Mammalia</taxon>
        <taxon>Eutheria</taxon>
        <taxon>Laurasiatheria</taxon>
        <taxon>Carnivora</taxon>
        <taxon>Caniformia</taxon>
        <taxon>Ursidae</taxon>
        <taxon>Ursus</taxon>
    </lineage>
</organism>
<dbReference type="GeneTree" id="ENSGT00390000005242"/>
<name>A0A452TB03_URSMA</name>
<evidence type="ECO:0000313" key="6">
    <source>
        <dbReference type="Ensembl" id="ENSUMAP00000005128"/>
    </source>
</evidence>
<evidence type="ECO:0000256" key="5">
    <source>
        <dbReference type="SAM" id="MobiDB-lite"/>
    </source>
</evidence>
<accession>A0A452TB03</accession>
<dbReference type="InterPro" id="IPR026317">
    <property type="entry name" value="P_C10"/>
</dbReference>
<dbReference type="PANTHER" id="PTHR13463">
    <property type="entry name" value="PROTEIN C10"/>
    <property type="match status" value="1"/>
</dbReference>
<dbReference type="AlphaFoldDB" id="A0A452TB03"/>
<evidence type="ECO:0000256" key="4">
    <source>
        <dbReference type="ARBA" id="ARBA00022490"/>
    </source>
</evidence>
<dbReference type="GO" id="GO:0009791">
    <property type="term" value="P:post-embryonic development"/>
    <property type="evidence" value="ECO:0007669"/>
    <property type="project" value="TreeGrafter"/>
</dbReference>
<comment type="subcellular location">
    <subcellularLocation>
        <location evidence="1">Cytoplasm</location>
    </subcellularLocation>
</comment>
<gene>
    <name evidence="6" type="primary">LOC103656180</name>
</gene>
<evidence type="ECO:0000256" key="1">
    <source>
        <dbReference type="ARBA" id="ARBA00004496"/>
    </source>
</evidence>